<dbReference type="EMBL" id="SPDV01000030">
    <property type="protein sequence ID" value="TFI57453.1"/>
    <property type="molecule type" value="Genomic_DNA"/>
</dbReference>
<dbReference type="AlphaFoldDB" id="A0A4Y8ZN46"/>
<reference evidence="2 3" key="1">
    <citation type="submission" date="2019-03" db="EMBL/GenBank/DDBJ databases">
        <title>Genome sequence of Sphingomonas sp. 17J27-24.</title>
        <authorList>
            <person name="Kim M."/>
            <person name="Maeng S."/>
            <person name="Sathiyaraj S."/>
        </authorList>
    </citation>
    <scope>NUCLEOTIDE SEQUENCE [LARGE SCALE GENOMIC DNA]</scope>
    <source>
        <strain evidence="2 3">17J27-24</strain>
    </source>
</reference>
<keyword evidence="1" id="KW-0732">Signal</keyword>
<evidence type="ECO:0000313" key="2">
    <source>
        <dbReference type="EMBL" id="TFI57453.1"/>
    </source>
</evidence>
<dbReference type="OrthoDB" id="6025791at2"/>
<feature type="chain" id="PRO_5021238353" evidence="1">
    <location>
        <begin position="19"/>
        <end position="144"/>
    </location>
</feature>
<accession>A0A4Y8ZN46</accession>
<feature type="signal peptide" evidence="1">
    <location>
        <begin position="1"/>
        <end position="18"/>
    </location>
</feature>
<dbReference type="RefSeq" id="WP_135088100.1">
    <property type="nucleotide sequence ID" value="NZ_SPDV01000030.1"/>
</dbReference>
<protein>
    <submittedName>
        <fullName evidence="2">Uncharacterized protein</fullName>
    </submittedName>
</protein>
<gene>
    <name evidence="2" type="ORF">E2493_14665</name>
</gene>
<organism evidence="2 3">
    <name type="scientific">Sphingomonas parva</name>
    <dbReference type="NCBI Taxonomy" id="2555898"/>
    <lineage>
        <taxon>Bacteria</taxon>
        <taxon>Pseudomonadati</taxon>
        <taxon>Pseudomonadota</taxon>
        <taxon>Alphaproteobacteria</taxon>
        <taxon>Sphingomonadales</taxon>
        <taxon>Sphingomonadaceae</taxon>
        <taxon>Sphingomonas</taxon>
    </lineage>
</organism>
<name>A0A4Y8ZN46_9SPHN</name>
<dbReference type="Proteomes" id="UP000298213">
    <property type="component" value="Unassembled WGS sequence"/>
</dbReference>
<proteinExistence type="predicted"/>
<evidence type="ECO:0000313" key="3">
    <source>
        <dbReference type="Proteomes" id="UP000298213"/>
    </source>
</evidence>
<keyword evidence="3" id="KW-1185">Reference proteome</keyword>
<evidence type="ECO:0000256" key="1">
    <source>
        <dbReference type="SAM" id="SignalP"/>
    </source>
</evidence>
<comment type="caution">
    <text evidence="2">The sequence shown here is derived from an EMBL/GenBank/DDBJ whole genome shotgun (WGS) entry which is preliminary data.</text>
</comment>
<sequence>MRIFLALLPLLIAAPAAAAPELGQRTGQPEQLFSGIGEGTSDSALEAEIAAAAAHPLGSLANPVRVGGPEGERAYIARLRCADGSRPQIGARADGGVGGFGSVVSVYPLDCGAAAPGRTSLMLDMYHEEHREDRAPAGFAIVAR</sequence>